<evidence type="ECO:0000313" key="3">
    <source>
        <dbReference type="Proteomes" id="UP000295313"/>
    </source>
</evidence>
<reference evidence="2 3" key="1">
    <citation type="submission" date="2019-03" db="EMBL/GenBank/DDBJ databases">
        <title>Genomic Encyclopedia of Type Strains, Phase III (KMG-III): the genomes of soil and plant-associated and newly described type strains.</title>
        <authorList>
            <person name="Whitman W."/>
        </authorList>
    </citation>
    <scope>NUCLEOTIDE SEQUENCE [LARGE SCALE GENOMIC DNA]</scope>
    <source>
        <strain evidence="2 3">CGMCC 1.12802</strain>
    </source>
</reference>
<dbReference type="InterPro" id="IPR003367">
    <property type="entry name" value="Thrombospondin_3-like_rpt"/>
</dbReference>
<name>A0A4R8I6J2_9FLAO</name>
<dbReference type="OrthoDB" id="1273975at2"/>
<dbReference type="GO" id="GO:0005509">
    <property type="term" value="F:calcium ion binding"/>
    <property type="evidence" value="ECO:0007669"/>
    <property type="project" value="InterPro"/>
</dbReference>
<dbReference type="GO" id="GO:0007155">
    <property type="term" value="P:cell adhesion"/>
    <property type="evidence" value="ECO:0007669"/>
    <property type="project" value="InterPro"/>
</dbReference>
<comment type="caution">
    <text evidence="2">The sequence shown here is derived from an EMBL/GenBank/DDBJ whole genome shotgun (WGS) entry which is preliminary data.</text>
</comment>
<accession>A0A4R8I6J2</accession>
<dbReference type="AlphaFoldDB" id="A0A4R8I6J2"/>
<organism evidence="2 3">
    <name type="scientific">Epilithonimonas xixisoli</name>
    <dbReference type="NCBI Taxonomy" id="1476462"/>
    <lineage>
        <taxon>Bacteria</taxon>
        <taxon>Pseudomonadati</taxon>
        <taxon>Bacteroidota</taxon>
        <taxon>Flavobacteriia</taxon>
        <taxon>Flavobacteriales</taxon>
        <taxon>Weeksellaceae</taxon>
        <taxon>Chryseobacterium group</taxon>
        <taxon>Epilithonimonas</taxon>
    </lineage>
</organism>
<evidence type="ECO:0000313" key="2">
    <source>
        <dbReference type="EMBL" id="TDX84583.1"/>
    </source>
</evidence>
<dbReference type="EMBL" id="SOEO01000002">
    <property type="protein sequence ID" value="TDX84583.1"/>
    <property type="molecule type" value="Genomic_DNA"/>
</dbReference>
<proteinExistence type="predicted"/>
<protein>
    <submittedName>
        <fullName evidence="2">Thrombospondin type 3 repeat-containing protein</fullName>
    </submittedName>
</protein>
<dbReference type="Pfam" id="PF02412">
    <property type="entry name" value="TSP_3"/>
    <property type="match status" value="1"/>
</dbReference>
<dbReference type="Gene3D" id="4.10.1080.10">
    <property type="entry name" value="TSP type-3 repeat"/>
    <property type="match status" value="1"/>
</dbReference>
<keyword evidence="1" id="KW-0732">Signal</keyword>
<evidence type="ECO:0000256" key="1">
    <source>
        <dbReference type="ARBA" id="ARBA00022729"/>
    </source>
</evidence>
<keyword evidence="3" id="KW-1185">Reference proteome</keyword>
<dbReference type="Proteomes" id="UP000295313">
    <property type="component" value="Unassembled WGS sequence"/>
</dbReference>
<gene>
    <name evidence="2" type="ORF">B0I22_2208</name>
</gene>
<dbReference type="InterPro" id="IPR018247">
    <property type="entry name" value="EF_Hand_1_Ca_BS"/>
</dbReference>
<sequence length="158" mass="17434">MKIQLSFILFFVFLFCSSQEIADKEKFKKCRKEFSKKICLSDEDKDSVLFYLDECPKVFGVAENNGCAWKDTDNDGIVDKDDVCVDVVGPSENKGCPWPDTDGDGILDKDDKYPTIPDSAVGKGFIDTDNDGVEDRIDNCPVVPGPKTNNGCPVCTQG</sequence>
<dbReference type="SUPFAM" id="SSF103647">
    <property type="entry name" value="TSP type-3 repeat"/>
    <property type="match status" value="2"/>
</dbReference>
<dbReference type="PROSITE" id="PS00018">
    <property type="entry name" value="EF_HAND_1"/>
    <property type="match status" value="1"/>
</dbReference>
<dbReference type="InterPro" id="IPR028974">
    <property type="entry name" value="TSP_type-3_rpt"/>
</dbReference>